<sequence>MTDRSKTHSASRGGRKADRSPVSRKKKLTRKDRIRQIRLRILAAGLLILMILILSFVRYLGLRNGRAVHLSEEVLAYQPVVEQSCKEYGIPSFSQVILAIMQQESAGQVADVMQSSESPFNTQYSNAPGSITDPNYSIQVGVETFAHCLDEAHCSSPADQNGLKLALQFYNFGGDYASWALENYGGYTPENAAEYSLLRQQALGWSQYGDPEYVPHVMQYYHYSL</sequence>
<feature type="transmembrane region" description="Helical" evidence="2">
    <location>
        <begin position="39"/>
        <end position="61"/>
    </location>
</feature>
<gene>
    <name evidence="4" type="ORF">IAB26_13610</name>
</gene>
<reference evidence="4" key="1">
    <citation type="submission" date="2020-10" db="EMBL/GenBank/DDBJ databases">
        <authorList>
            <person name="Gilroy R."/>
        </authorList>
    </citation>
    <scope>NUCLEOTIDE SEQUENCE</scope>
    <source>
        <strain evidence="4">ChiSjej3B21-11622</strain>
    </source>
</reference>
<reference evidence="4" key="2">
    <citation type="journal article" date="2021" name="PeerJ">
        <title>Extensive microbial diversity within the chicken gut microbiome revealed by metagenomics and culture.</title>
        <authorList>
            <person name="Gilroy R."/>
            <person name="Ravi A."/>
            <person name="Getino M."/>
            <person name="Pursley I."/>
            <person name="Horton D.L."/>
            <person name="Alikhan N.F."/>
            <person name="Baker D."/>
            <person name="Gharbi K."/>
            <person name="Hall N."/>
            <person name="Watson M."/>
            <person name="Adriaenssens E.M."/>
            <person name="Foster-Nyarko E."/>
            <person name="Jarju S."/>
            <person name="Secka A."/>
            <person name="Antonio M."/>
            <person name="Oren A."/>
            <person name="Chaudhuri R.R."/>
            <person name="La Ragione R."/>
            <person name="Hildebrand F."/>
            <person name="Pallen M.J."/>
        </authorList>
    </citation>
    <scope>NUCLEOTIDE SEQUENCE</scope>
    <source>
        <strain evidence="4">ChiSjej3B21-11622</strain>
    </source>
</reference>
<dbReference type="CDD" id="cd16891">
    <property type="entry name" value="CwlT-like"/>
    <property type="match status" value="1"/>
</dbReference>
<evidence type="ECO:0000313" key="4">
    <source>
        <dbReference type="EMBL" id="HIQ97580.1"/>
    </source>
</evidence>
<dbReference type="AlphaFoldDB" id="A0A9D1D1T8"/>
<proteinExistence type="predicted"/>
<dbReference type="Proteomes" id="UP000886886">
    <property type="component" value="Unassembled WGS sequence"/>
</dbReference>
<keyword evidence="2" id="KW-0812">Transmembrane</keyword>
<dbReference type="Pfam" id="PF13702">
    <property type="entry name" value="Lysozyme_like"/>
    <property type="match status" value="1"/>
</dbReference>
<organism evidence="4 5">
    <name type="scientific">Candidatus Limivivens merdigallinarum</name>
    <dbReference type="NCBI Taxonomy" id="2840859"/>
    <lineage>
        <taxon>Bacteria</taxon>
        <taxon>Bacillati</taxon>
        <taxon>Bacillota</taxon>
        <taxon>Clostridia</taxon>
        <taxon>Lachnospirales</taxon>
        <taxon>Lachnospiraceae</taxon>
        <taxon>Lachnospiraceae incertae sedis</taxon>
        <taxon>Candidatus Limivivens</taxon>
    </lineage>
</organism>
<comment type="caution">
    <text evidence="4">The sequence shown here is derived from an EMBL/GenBank/DDBJ whole genome shotgun (WGS) entry which is preliminary data.</text>
</comment>
<evidence type="ECO:0000256" key="2">
    <source>
        <dbReference type="SAM" id="Phobius"/>
    </source>
</evidence>
<dbReference type="InterPro" id="IPR047194">
    <property type="entry name" value="CwlT-like_lysozyme"/>
</dbReference>
<feature type="region of interest" description="Disordered" evidence="1">
    <location>
        <begin position="1"/>
        <end position="29"/>
    </location>
</feature>
<evidence type="ECO:0000256" key="1">
    <source>
        <dbReference type="SAM" id="MobiDB-lite"/>
    </source>
</evidence>
<evidence type="ECO:0000259" key="3">
    <source>
        <dbReference type="Pfam" id="PF13702"/>
    </source>
</evidence>
<name>A0A9D1D1T8_9FIRM</name>
<keyword evidence="2" id="KW-1133">Transmembrane helix</keyword>
<feature type="domain" description="CwlT-like lysozyme" evidence="3">
    <location>
        <begin position="71"/>
        <end position="200"/>
    </location>
</feature>
<accession>A0A9D1D1T8</accession>
<dbReference type="SUPFAM" id="SSF53955">
    <property type="entry name" value="Lysozyme-like"/>
    <property type="match status" value="1"/>
</dbReference>
<dbReference type="Gene3D" id="1.10.530.10">
    <property type="match status" value="1"/>
</dbReference>
<dbReference type="InterPro" id="IPR023346">
    <property type="entry name" value="Lysozyme-like_dom_sf"/>
</dbReference>
<protein>
    <submittedName>
        <fullName evidence="4">Lysozyme family protein</fullName>
    </submittedName>
</protein>
<keyword evidence="2" id="KW-0472">Membrane</keyword>
<evidence type="ECO:0000313" key="5">
    <source>
        <dbReference type="Proteomes" id="UP000886886"/>
    </source>
</evidence>
<dbReference type="EMBL" id="DVFT01000198">
    <property type="protein sequence ID" value="HIQ97580.1"/>
    <property type="molecule type" value="Genomic_DNA"/>
</dbReference>